<evidence type="ECO:0000313" key="4">
    <source>
        <dbReference type="Proteomes" id="UP000199263"/>
    </source>
</evidence>
<feature type="region of interest" description="Disordered" evidence="1">
    <location>
        <begin position="25"/>
        <end position="50"/>
    </location>
</feature>
<dbReference type="PROSITE" id="PS51257">
    <property type="entry name" value="PROKAR_LIPOPROTEIN"/>
    <property type="match status" value="1"/>
</dbReference>
<proteinExistence type="predicted"/>
<keyword evidence="2" id="KW-0732">Signal</keyword>
<feature type="compositionally biased region" description="Low complexity" evidence="1">
    <location>
        <begin position="25"/>
        <end position="42"/>
    </location>
</feature>
<accession>A0A1I1QE23</accession>
<evidence type="ECO:0000256" key="2">
    <source>
        <dbReference type="SAM" id="SignalP"/>
    </source>
</evidence>
<organism evidence="3 4">
    <name type="scientific">Clostridium uliginosum</name>
    <dbReference type="NCBI Taxonomy" id="119641"/>
    <lineage>
        <taxon>Bacteria</taxon>
        <taxon>Bacillati</taxon>
        <taxon>Bacillota</taxon>
        <taxon>Clostridia</taxon>
        <taxon>Eubacteriales</taxon>
        <taxon>Clostridiaceae</taxon>
        <taxon>Clostridium</taxon>
    </lineage>
</organism>
<evidence type="ECO:0000313" key="3">
    <source>
        <dbReference type="EMBL" id="SFD20341.1"/>
    </source>
</evidence>
<keyword evidence="4" id="KW-1185">Reference proteome</keyword>
<dbReference type="STRING" id="119641.SAMN05421842_12466"/>
<reference evidence="3 4" key="1">
    <citation type="submission" date="2016-10" db="EMBL/GenBank/DDBJ databases">
        <authorList>
            <person name="de Groot N.N."/>
        </authorList>
    </citation>
    <scope>NUCLEOTIDE SEQUENCE [LARGE SCALE GENOMIC DNA]</scope>
    <source>
        <strain evidence="3 4">DSM 12992</strain>
    </source>
</reference>
<evidence type="ECO:0000256" key="1">
    <source>
        <dbReference type="SAM" id="MobiDB-lite"/>
    </source>
</evidence>
<dbReference type="RefSeq" id="WP_090093077.1">
    <property type="nucleotide sequence ID" value="NZ_FOMG01000024.1"/>
</dbReference>
<feature type="signal peptide" evidence="2">
    <location>
        <begin position="1"/>
        <end position="19"/>
    </location>
</feature>
<sequence>MKKIIYTLAGIVLTTTLMVGCGANTTTGAQSKQTTQSTSTDDGSTKQKNFQRADLEGEVASIDGNKITLKVIKTPERPEGSSQKNASKNADKTNSDVNNKNGQAPKAPENRQVEYTGETKDITIGDGIQIKTMNRGQQGSESKDLTVNDIKVGDTLQITYSDKEKETISNINVRPVINQNGKTNSK</sequence>
<dbReference type="OrthoDB" id="2938830at2"/>
<gene>
    <name evidence="3" type="ORF">SAMN05421842_12466</name>
</gene>
<feature type="chain" id="PRO_5039245870" description="DUF5666 domain-containing protein" evidence="2">
    <location>
        <begin position="20"/>
        <end position="186"/>
    </location>
</feature>
<feature type="region of interest" description="Disordered" evidence="1">
    <location>
        <begin position="70"/>
        <end position="120"/>
    </location>
</feature>
<protein>
    <recommendedName>
        <fullName evidence="5">DUF5666 domain-containing protein</fullName>
    </recommendedName>
</protein>
<dbReference type="EMBL" id="FOMG01000024">
    <property type="protein sequence ID" value="SFD20341.1"/>
    <property type="molecule type" value="Genomic_DNA"/>
</dbReference>
<evidence type="ECO:0008006" key="5">
    <source>
        <dbReference type="Google" id="ProtNLM"/>
    </source>
</evidence>
<feature type="compositionally biased region" description="Basic and acidic residues" evidence="1">
    <location>
        <begin position="108"/>
        <end position="120"/>
    </location>
</feature>
<dbReference type="AlphaFoldDB" id="A0A1I1QE23"/>
<dbReference type="Proteomes" id="UP000199263">
    <property type="component" value="Unassembled WGS sequence"/>
</dbReference>
<name>A0A1I1QE23_9CLOT</name>